<feature type="region of interest" description="Disordered" evidence="1">
    <location>
        <begin position="54"/>
        <end position="134"/>
    </location>
</feature>
<name>A0A672HU32_SALFA</name>
<dbReference type="PROSITE" id="PS50877">
    <property type="entry name" value="GOLOCO"/>
    <property type="match status" value="2"/>
</dbReference>
<organism evidence="2 3">
    <name type="scientific">Salarias fasciatus</name>
    <name type="common">Jewelled blenny</name>
    <name type="synonym">Blennius fasciatus</name>
    <dbReference type="NCBI Taxonomy" id="181472"/>
    <lineage>
        <taxon>Eukaryota</taxon>
        <taxon>Metazoa</taxon>
        <taxon>Chordata</taxon>
        <taxon>Craniata</taxon>
        <taxon>Vertebrata</taxon>
        <taxon>Euteleostomi</taxon>
        <taxon>Actinopterygii</taxon>
        <taxon>Neopterygii</taxon>
        <taxon>Teleostei</taxon>
        <taxon>Neoteleostei</taxon>
        <taxon>Acanthomorphata</taxon>
        <taxon>Ovalentaria</taxon>
        <taxon>Blenniimorphae</taxon>
        <taxon>Blenniiformes</taxon>
        <taxon>Blennioidei</taxon>
        <taxon>Blenniidae</taxon>
        <taxon>Salariinae</taxon>
        <taxon>Salarias</taxon>
    </lineage>
</organism>
<reference evidence="2" key="3">
    <citation type="submission" date="2025-09" db="UniProtKB">
        <authorList>
            <consortium name="Ensembl"/>
        </authorList>
    </citation>
    <scope>IDENTIFICATION</scope>
</reference>
<evidence type="ECO:0000256" key="1">
    <source>
        <dbReference type="SAM" id="MobiDB-lite"/>
    </source>
</evidence>
<feature type="region of interest" description="Disordered" evidence="1">
    <location>
        <begin position="1"/>
        <end position="40"/>
    </location>
</feature>
<reference evidence="2" key="2">
    <citation type="submission" date="2025-08" db="UniProtKB">
        <authorList>
            <consortium name="Ensembl"/>
        </authorList>
    </citation>
    <scope>IDENTIFICATION</scope>
</reference>
<dbReference type="InterPro" id="IPR042168">
    <property type="entry name" value="Pcp2"/>
</dbReference>
<sequence length="134" mass="14913">MMSAEADSEAESPDAQQKFIDMINQGQRGRMEDQRCSFDPSKNSEMFFNLLANTQSRRLDDQRVSLPTLPGLQSDNSKTRCSAPQIFQNQSNLSAQHKGNPHSDTSGKHQRSASLNRGKADPHQQVGFHADVIV</sequence>
<dbReference type="InterPro" id="IPR003109">
    <property type="entry name" value="GoLoco_motif"/>
</dbReference>
<dbReference type="Proteomes" id="UP000472267">
    <property type="component" value="Chromosome 4"/>
</dbReference>
<dbReference type="InParanoid" id="A0A672HU32"/>
<dbReference type="GO" id="GO:0005085">
    <property type="term" value="F:guanyl-nucleotide exchange factor activity"/>
    <property type="evidence" value="ECO:0007669"/>
    <property type="project" value="InterPro"/>
</dbReference>
<accession>A0A672HU32</accession>
<dbReference type="InterPro" id="IPR011990">
    <property type="entry name" value="TPR-like_helical_dom_sf"/>
</dbReference>
<dbReference type="AlphaFoldDB" id="A0A672HU32"/>
<dbReference type="Gene3D" id="1.25.40.10">
    <property type="entry name" value="Tetratricopeptide repeat domain"/>
    <property type="match status" value="1"/>
</dbReference>
<dbReference type="Ensembl" id="ENSSFAT00005033913.1">
    <property type="protein sequence ID" value="ENSSFAP00005032758.1"/>
    <property type="gene ID" value="ENSSFAG00005016600.1"/>
</dbReference>
<feature type="compositionally biased region" description="Polar residues" evidence="1">
    <location>
        <begin position="71"/>
        <end position="97"/>
    </location>
</feature>
<keyword evidence="3" id="KW-1185">Reference proteome</keyword>
<evidence type="ECO:0000313" key="3">
    <source>
        <dbReference type="Proteomes" id="UP000472267"/>
    </source>
</evidence>
<dbReference type="PANTHER" id="PTHR47503:SF1">
    <property type="entry name" value="PURKINJE CELL PROTEIN 2 HOMOLOG"/>
    <property type="match status" value="1"/>
</dbReference>
<dbReference type="Pfam" id="PF02188">
    <property type="entry name" value="GoLoco"/>
    <property type="match status" value="1"/>
</dbReference>
<feature type="compositionally biased region" description="Acidic residues" evidence="1">
    <location>
        <begin position="1"/>
        <end position="12"/>
    </location>
</feature>
<dbReference type="PANTHER" id="PTHR47503">
    <property type="entry name" value="PURKINJE CELL PROTEIN 2"/>
    <property type="match status" value="1"/>
</dbReference>
<evidence type="ECO:0000313" key="2">
    <source>
        <dbReference type="Ensembl" id="ENSSFAP00005032758.1"/>
    </source>
</evidence>
<reference evidence="2" key="1">
    <citation type="submission" date="2019-06" db="EMBL/GenBank/DDBJ databases">
        <authorList>
            <consortium name="Wellcome Sanger Institute Data Sharing"/>
        </authorList>
    </citation>
    <scope>NUCLEOTIDE SEQUENCE [LARGE SCALE GENOMIC DNA]</scope>
</reference>
<protein>
    <submittedName>
        <fullName evidence="2">Uncharacterized protein</fullName>
    </submittedName>
</protein>
<dbReference type="SMART" id="SM00390">
    <property type="entry name" value="GoLoco"/>
    <property type="match status" value="2"/>
</dbReference>
<proteinExistence type="predicted"/>